<dbReference type="RefSeq" id="WP_273629786.1">
    <property type="nucleotide sequence ID" value="NZ_CP117167.1"/>
</dbReference>
<proteinExistence type="inferred from homology"/>
<gene>
    <name evidence="3" type="ORF">PQO05_22920</name>
</gene>
<dbReference type="CDD" id="cd11731">
    <property type="entry name" value="Lin1944_like_SDR_c"/>
    <property type="match status" value="1"/>
</dbReference>
<evidence type="ECO:0000256" key="1">
    <source>
        <dbReference type="ARBA" id="ARBA00006484"/>
    </source>
</evidence>
<comment type="similarity">
    <text evidence="1">Belongs to the short-chain dehydrogenases/reductases (SDR) family.</text>
</comment>
<dbReference type="PANTHER" id="PTHR43477">
    <property type="entry name" value="DIHYDROANTICAPSIN 7-DEHYDROGENASE"/>
    <property type="match status" value="1"/>
</dbReference>
<keyword evidence="4" id="KW-1185">Reference proteome</keyword>
<dbReference type="EMBL" id="CP117167">
    <property type="protein sequence ID" value="WCT11597.1"/>
    <property type="molecule type" value="Genomic_DNA"/>
</dbReference>
<keyword evidence="2" id="KW-0560">Oxidoreductase</keyword>
<evidence type="ECO:0000256" key="2">
    <source>
        <dbReference type="ARBA" id="ARBA00023002"/>
    </source>
</evidence>
<dbReference type="PANTHER" id="PTHR43477:SF1">
    <property type="entry name" value="DIHYDROANTICAPSIN 7-DEHYDROGENASE"/>
    <property type="match status" value="1"/>
</dbReference>
<dbReference type="InterPro" id="IPR051122">
    <property type="entry name" value="SDR_DHRS6-like"/>
</dbReference>
<dbReference type="Gene3D" id="3.40.50.720">
    <property type="entry name" value="NAD(P)-binding Rossmann-like Domain"/>
    <property type="match status" value="1"/>
</dbReference>
<dbReference type="Proteomes" id="UP001216139">
    <property type="component" value="Chromosome"/>
</dbReference>
<organism evidence="3 4">
    <name type="scientific">Mucilaginibacter jinjuensis</name>
    <dbReference type="NCBI Taxonomy" id="1176721"/>
    <lineage>
        <taxon>Bacteria</taxon>
        <taxon>Pseudomonadati</taxon>
        <taxon>Bacteroidota</taxon>
        <taxon>Sphingobacteriia</taxon>
        <taxon>Sphingobacteriales</taxon>
        <taxon>Sphingobacteriaceae</taxon>
        <taxon>Mucilaginibacter</taxon>
    </lineage>
</organism>
<dbReference type="SUPFAM" id="SSF51735">
    <property type="entry name" value="NAD(P)-binding Rossmann-fold domains"/>
    <property type="match status" value="1"/>
</dbReference>
<dbReference type="InterPro" id="IPR036291">
    <property type="entry name" value="NAD(P)-bd_dom_sf"/>
</dbReference>
<evidence type="ECO:0000313" key="4">
    <source>
        <dbReference type="Proteomes" id="UP001216139"/>
    </source>
</evidence>
<dbReference type="PRINTS" id="PR00081">
    <property type="entry name" value="GDHRDH"/>
</dbReference>
<evidence type="ECO:0000313" key="3">
    <source>
        <dbReference type="EMBL" id="WCT11597.1"/>
    </source>
</evidence>
<dbReference type="InterPro" id="IPR002347">
    <property type="entry name" value="SDR_fam"/>
</dbReference>
<reference evidence="3 4" key="1">
    <citation type="submission" date="2023-02" db="EMBL/GenBank/DDBJ databases">
        <title>Genome sequence of Mucilaginibacter jinjuensis strain KACC 16571.</title>
        <authorList>
            <person name="Kim S."/>
            <person name="Heo J."/>
            <person name="Kwon S.-W."/>
        </authorList>
    </citation>
    <scope>NUCLEOTIDE SEQUENCE [LARGE SCALE GENOMIC DNA]</scope>
    <source>
        <strain evidence="3 4">KACC 16571</strain>
    </source>
</reference>
<protein>
    <submittedName>
        <fullName evidence="3">SDR family oxidoreductase</fullName>
    </submittedName>
</protein>
<dbReference type="Pfam" id="PF13561">
    <property type="entry name" value="adh_short_C2"/>
    <property type="match status" value="1"/>
</dbReference>
<accession>A0ABY7T5E9</accession>
<name>A0ABY7T5E9_9SPHI</name>
<sequence length="239" mass="25324">MKNLQNKRIVIVGGTSGIGLTTATMLAAEGAEVIISGRDEAKLRQAIKESGASPLSQSVNASDRNQLDSFFKSIGNFDHLIITVSGGKGAGAFKDLNLGDLHDGFEDKFWPQLNTLQSALPYLSNTGSATLITAVSATSGKPGFSGLAAINGAIEIMIPVWAKELQPLRINAISPGVIDTSWWNAFPADVKNNLFEQFAAETPAGRNGKPEDIAKAIMFMIEQSFITGRVLQVDGGFGL</sequence>